<name>A0A9Q3HGT4_9BASI</name>
<evidence type="ECO:0000256" key="1">
    <source>
        <dbReference type="SAM" id="MobiDB-lite"/>
    </source>
</evidence>
<dbReference type="EMBL" id="AVOT02017524">
    <property type="protein sequence ID" value="MBW0503697.1"/>
    <property type="molecule type" value="Genomic_DNA"/>
</dbReference>
<organism evidence="2 3">
    <name type="scientific">Austropuccinia psidii MF-1</name>
    <dbReference type="NCBI Taxonomy" id="1389203"/>
    <lineage>
        <taxon>Eukaryota</taxon>
        <taxon>Fungi</taxon>
        <taxon>Dikarya</taxon>
        <taxon>Basidiomycota</taxon>
        <taxon>Pucciniomycotina</taxon>
        <taxon>Pucciniomycetes</taxon>
        <taxon>Pucciniales</taxon>
        <taxon>Sphaerophragmiaceae</taxon>
        <taxon>Austropuccinia</taxon>
    </lineage>
</organism>
<feature type="region of interest" description="Disordered" evidence="1">
    <location>
        <begin position="241"/>
        <end position="262"/>
    </location>
</feature>
<proteinExistence type="predicted"/>
<sequence>MDLDALQNLLQSLQQQPQTLPLQPAHVTPISSNLTTHPSVQSLSSASHPQPALNGFNHFNAIQTSIPLTSYAFSHPSTSSLSSQLIQSSIPTIPTIQPAQAIQPIQPTPVLNDLPTNSSSNNLSIPHSTDQIFALLSALKPLNPNPTFSTQSSAQLNPNSTLSSLSHPCALDSSLHHPQKRVKIDETYSKELPHLNPFQINLSNPDIHSPQIDDLLSLNSTNHQNSHSKTDQCIAEVKRHDENHNEQTKENHQTIAQERDQDKDLSQLSLSEALPILTKLIKDSGFLEIFQEIKEQQDQLELRLIDERNRIKIENEKKLKKSVLGIDPKLPRYTKEQKVFKFQHEFDDEMRKFDLTALERWDKLKLQQQNELQRLKVPTFFPTNDSKILNRQNQVVQIIFEAINETNSKT</sequence>
<evidence type="ECO:0000313" key="3">
    <source>
        <dbReference type="Proteomes" id="UP000765509"/>
    </source>
</evidence>
<feature type="compositionally biased region" description="Polar residues" evidence="1">
    <location>
        <begin position="29"/>
        <end position="47"/>
    </location>
</feature>
<dbReference type="OrthoDB" id="21617at2759"/>
<feature type="region of interest" description="Disordered" evidence="1">
    <location>
        <begin position="20"/>
        <end position="47"/>
    </location>
</feature>
<reference evidence="2" key="1">
    <citation type="submission" date="2021-03" db="EMBL/GenBank/DDBJ databases">
        <title>Draft genome sequence of rust myrtle Austropuccinia psidii MF-1, a brazilian biotype.</title>
        <authorList>
            <person name="Quecine M.C."/>
            <person name="Pachon D.M.R."/>
            <person name="Bonatelli M.L."/>
            <person name="Correr F.H."/>
            <person name="Franceschini L.M."/>
            <person name="Leite T.F."/>
            <person name="Margarido G.R.A."/>
            <person name="Almeida C.A."/>
            <person name="Ferrarezi J.A."/>
            <person name="Labate C.A."/>
        </authorList>
    </citation>
    <scope>NUCLEOTIDE SEQUENCE</scope>
    <source>
        <strain evidence="2">MF-1</strain>
    </source>
</reference>
<evidence type="ECO:0000313" key="2">
    <source>
        <dbReference type="EMBL" id="MBW0503697.1"/>
    </source>
</evidence>
<protein>
    <submittedName>
        <fullName evidence="2">Uncharacterized protein</fullName>
    </submittedName>
</protein>
<dbReference type="Proteomes" id="UP000765509">
    <property type="component" value="Unassembled WGS sequence"/>
</dbReference>
<comment type="caution">
    <text evidence="2">The sequence shown here is derived from an EMBL/GenBank/DDBJ whole genome shotgun (WGS) entry which is preliminary data.</text>
</comment>
<dbReference type="AlphaFoldDB" id="A0A9Q3HGT4"/>
<gene>
    <name evidence="2" type="ORF">O181_043412</name>
</gene>
<accession>A0A9Q3HGT4</accession>
<keyword evidence="3" id="KW-1185">Reference proteome</keyword>